<evidence type="ECO:0000313" key="3">
    <source>
        <dbReference type="EMBL" id="MBB6033258.1"/>
    </source>
</evidence>
<organism evidence="3 4">
    <name type="scientific">Phytomonospora endophytica</name>
    <dbReference type="NCBI Taxonomy" id="714109"/>
    <lineage>
        <taxon>Bacteria</taxon>
        <taxon>Bacillati</taxon>
        <taxon>Actinomycetota</taxon>
        <taxon>Actinomycetes</taxon>
        <taxon>Micromonosporales</taxon>
        <taxon>Micromonosporaceae</taxon>
        <taxon>Phytomonospora</taxon>
    </lineage>
</organism>
<dbReference type="InterPro" id="IPR000868">
    <property type="entry name" value="Isochorismatase-like_dom"/>
</dbReference>
<protein>
    <submittedName>
        <fullName evidence="3">Nicotinamidase-related amidase</fullName>
    </submittedName>
</protein>
<dbReference type="InterPro" id="IPR036380">
    <property type="entry name" value="Isochorismatase-like_sf"/>
</dbReference>
<dbReference type="GO" id="GO:0016787">
    <property type="term" value="F:hydrolase activity"/>
    <property type="evidence" value="ECO:0007669"/>
    <property type="project" value="UniProtKB-KW"/>
</dbReference>
<gene>
    <name evidence="3" type="ORF">HNR73_001105</name>
</gene>
<dbReference type="InterPro" id="IPR050272">
    <property type="entry name" value="Isochorismatase-like_hydrls"/>
</dbReference>
<dbReference type="Proteomes" id="UP000548476">
    <property type="component" value="Unassembled WGS sequence"/>
</dbReference>
<dbReference type="AlphaFoldDB" id="A0A841FHD8"/>
<reference evidence="3 4" key="1">
    <citation type="submission" date="2020-08" db="EMBL/GenBank/DDBJ databases">
        <title>Genomic Encyclopedia of Type Strains, Phase IV (KMG-IV): sequencing the most valuable type-strain genomes for metagenomic binning, comparative biology and taxonomic classification.</title>
        <authorList>
            <person name="Goeker M."/>
        </authorList>
    </citation>
    <scope>NUCLEOTIDE SEQUENCE [LARGE SCALE GENOMIC DNA]</scope>
    <source>
        <strain evidence="3 4">YIM 65646</strain>
    </source>
</reference>
<evidence type="ECO:0000259" key="2">
    <source>
        <dbReference type="Pfam" id="PF00857"/>
    </source>
</evidence>
<feature type="domain" description="Isochorismatase-like" evidence="2">
    <location>
        <begin position="10"/>
        <end position="143"/>
    </location>
</feature>
<sequence>MNTPAAPVQALLVIDVQHAGVTGDGAVPAARTLLAAVATLLDRARAAGVPVVHVQNDGKPGEADEPGTPGWQLRLPVADGETVLRKTRADSFEGTSLRGFLSGHGVASLAVCGVMSDVCVSATARTALDLGYRVVLPHDAHATQDIPAVPWLDEVVPAAVAARAAEWALSTGAEITASAAEVVFERAR</sequence>
<evidence type="ECO:0000313" key="4">
    <source>
        <dbReference type="Proteomes" id="UP000548476"/>
    </source>
</evidence>
<name>A0A841FHD8_9ACTN</name>
<dbReference type="PANTHER" id="PTHR43540:SF1">
    <property type="entry name" value="ISOCHORISMATASE HYDROLASE"/>
    <property type="match status" value="1"/>
</dbReference>
<dbReference type="CDD" id="cd01014">
    <property type="entry name" value="nicotinamidase_related"/>
    <property type="match status" value="1"/>
</dbReference>
<dbReference type="Pfam" id="PF00857">
    <property type="entry name" value="Isochorismatase"/>
    <property type="match status" value="1"/>
</dbReference>
<keyword evidence="1" id="KW-0378">Hydrolase</keyword>
<keyword evidence="4" id="KW-1185">Reference proteome</keyword>
<proteinExistence type="predicted"/>
<evidence type="ECO:0000256" key="1">
    <source>
        <dbReference type="ARBA" id="ARBA00022801"/>
    </source>
</evidence>
<comment type="caution">
    <text evidence="3">The sequence shown here is derived from an EMBL/GenBank/DDBJ whole genome shotgun (WGS) entry which is preliminary data.</text>
</comment>
<dbReference type="PANTHER" id="PTHR43540">
    <property type="entry name" value="PEROXYUREIDOACRYLATE/UREIDOACRYLATE AMIDOHYDROLASE-RELATED"/>
    <property type="match status" value="1"/>
</dbReference>
<dbReference type="SUPFAM" id="SSF52499">
    <property type="entry name" value="Isochorismatase-like hydrolases"/>
    <property type="match status" value="1"/>
</dbReference>
<dbReference type="EMBL" id="JACHGT010000002">
    <property type="protein sequence ID" value="MBB6033258.1"/>
    <property type="molecule type" value="Genomic_DNA"/>
</dbReference>
<accession>A0A841FHD8</accession>
<dbReference type="Gene3D" id="3.40.50.850">
    <property type="entry name" value="Isochorismatase-like"/>
    <property type="match status" value="1"/>
</dbReference>